<dbReference type="RefSeq" id="WP_011798550.1">
    <property type="nucleotide sequence ID" value="NC_008761.1"/>
</dbReference>
<evidence type="ECO:0000313" key="3">
    <source>
        <dbReference type="Proteomes" id="UP000000644"/>
    </source>
</evidence>
<protein>
    <recommendedName>
        <fullName evidence="1">H repeat-associated protein N-terminal domain-containing protein</fullName>
    </recommendedName>
</protein>
<dbReference type="HOGENOM" id="CLU_2303370_0_0_4"/>
<organism evidence="2 3">
    <name type="scientific">Polaromonas naphthalenivorans (strain CJ2)</name>
    <dbReference type="NCBI Taxonomy" id="365044"/>
    <lineage>
        <taxon>Bacteria</taxon>
        <taxon>Pseudomonadati</taxon>
        <taxon>Pseudomonadota</taxon>
        <taxon>Betaproteobacteria</taxon>
        <taxon>Burkholderiales</taxon>
        <taxon>Comamonadaceae</taxon>
        <taxon>Polaromonas</taxon>
    </lineage>
</organism>
<dbReference type="Proteomes" id="UP000000644">
    <property type="component" value="Plasmid pPNAP05"/>
</dbReference>
<dbReference type="AlphaFoldDB" id="A1VX04"/>
<evidence type="ECO:0000259" key="1">
    <source>
        <dbReference type="Pfam" id="PF13808"/>
    </source>
</evidence>
<dbReference type="KEGG" id="pna:Pnap_4773"/>
<gene>
    <name evidence="2" type="ordered locus">Pnap_4773</name>
</gene>
<dbReference type="InterPro" id="IPR032806">
    <property type="entry name" value="YbfD_N"/>
</dbReference>
<feature type="domain" description="H repeat-associated protein N-terminal" evidence="1">
    <location>
        <begin position="4"/>
        <end position="45"/>
    </location>
</feature>
<sequence>MLIQAFSILPDPRTGPAQRYDLREMIVMTLSAVLCGADNWVDVPVGSKKYGDSCMQVVREKCCLTSGNALVVLYFPFPEVTPKSCARFAKANLLHCSISK</sequence>
<dbReference type="Pfam" id="PF13808">
    <property type="entry name" value="DDE_Tnp_1_assoc"/>
    <property type="match status" value="1"/>
</dbReference>
<keyword evidence="2" id="KW-0614">Plasmid</keyword>
<dbReference type="EMBL" id="CP000534">
    <property type="protein sequence ID" value="ABM40182.1"/>
    <property type="molecule type" value="Genomic_DNA"/>
</dbReference>
<geneLocation type="plasmid" evidence="2 3">
    <name>pPNAP05</name>
</geneLocation>
<accession>A1VX04</accession>
<reference evidence="3" key="1">
    <citation type="journal article" date="2009" name="Environ. Microbiol.">
        <title>The genome of Polaromonas naphthalenivorans strain CJ2, isolated from coal tar-contaminated sediment, reveals physiological and metabolic versatility and evolution through extensive horizontal gene transfer.</title>
        <authorList>
            <person name="Yagi J.M."/>
            <person name="Sims D."/>
            <person name="Brettin T."/>
            <person name="Bruce D."/>
            <person name="Madsen E.L."/>
        </authorList>
    </citation>
    <scope>NUCLEOTIDE SEQUENCE [LARGE SCALE GENOMIC DNA]</scope>
    <source>
        <strain evidence="3">CJ2</strain>
        <plasmid evidence="3">Plasmid pPNAP05</plasmid>
    </source>
</reference>
<evidence type="ECO:0000313" key="2">
    <source>
        <dbReference type="EMBL" id="ABM40182.1"/>
    </source>
</evidence>
<name>A1VX04_POLNA</name>
<keyword evidence="3" id="KW-1185">Reference proteome</keyword>
<proteinExistence type="predicted"/>